<name>A0A445ABN8_ARAHY</name>
<feature type="compositionally biased region" description="Basic residues" evidence="1">
    <location>
        <begin position="313"/>
        <end position="325"/>
    </location>
</feature>
<comment type="caution">
    <text evidence="4">The sequence shown here is derived from an EMBL/GenBank/DDBJ whole genome shotgun (WGS) entry which is preliminary data.</text>
</comment>
<sequence length="906" mass="104000">MAKKSQRRSIRYEKDKSGCMWGFISMFDFRHGHSTRKLIADRRRSSKHVVGDVPSKNKFEMLSDLDEVSHGNFDTGESKRPTVKTGAIKHSVKKLIEEEMFIDQTTEKDVYNAKVEPNGSRLRCEVPQQTDYKRKKKSSSKSCDMDIDNLNLDATMKSKYLHNQHSRRQSKDDLDLDNIIEEFCHFKESCSVKHGNDRGVHTQSNQKHAISENIAREVIHEFVNQMILNGKDLAEARKYLHSHELMEALQFISSDKELFLALLQNPNSLLLKCIQEFAKSHGRDNNEYSSVTCSNFTEQDFRNVEPTRETVNHKKHNFFRKKTKSQPKNPTNENGKTETSNRIVILKPGSMGLQSSETRNNIASSLQSHDTAKHSSPSARGSSHFSLTDLKNKLKHAMGREKHANPEGISKRYPAECQRPSNKAILKDNVGMRSPNKDHFFLEKIARPTKLKDPELIVEQETGSYKKKRASHLYTEAKKHLSEVIGRSDENMDMSSRQISKTLGRILSLPEYNFSPLGSPSRRWEHHFLTEQTRFSTSDKTWEAYDNMSPKQATFVNNLAQETDNPEKQSSIRDRSSNNLVREIKLESNFPDELSHVDKAEGYCAVKDEIVVEGDVESEKEINILESFSEPIHLSIRNDEQSCDILEITEQDGIGENQQSTPPSSSQSSFTKKTEELESGAEMCGRPSPVSVFDTPFIEDEISPSYSEYQPIQVAVRPLNIEFEEQDYSPVNQIQKGKYCLEENELIYKYIKSVLQASELTMDQLLMKCHSSDKILDPSLFDQEELPANQLCHDQKLLYDCINEVLMEVCWHYFAVSPFVSFVKNLSIRPSPNMKVVIVKVWEAMCWHFLPLPPPRTLDKIVRKDMEKSSMWMDLRFDAEAVGFEMGEIILAELMEDTILSCTYLD</sequence>
<dbReference type="Proteomes" id="UP000289738">
    <property type="component" value="Chromosome B02"/>
</dbReference>
<feature type="domain" description="DUF3741" evidence="2">
    <location>
        <begin position="224"/>
        <end position="268"/>
    </location>
</feature>
<dbReference type="EMBL" id="SDMP01000012">
    <property type="protein sequence ID" value="RYR23788.1"/>
    <property type="molecule type" value="Genomic_DNA"/>
</dbReference>
<gene>
    <name evidence="4" type="ORF">Ahy_B02g057284</name>
</gene>
<evidence type="ECO:0000313" key="5">
    <source>
        <dbReference type="Proteomes" id="UP000289738"/>
    </source>
</evidence>
<organism evidence="4 5">
    <name type="scientific">Arachis hypogaea</name>
    <name type="common">Peanut</name>
    <dbReference type="NCBI Taxonomy" id="3818"/>
    <lineage>
        <taxon>Eukaryota</taxon>
        <taxon>Viridiplantae</taxon>
        <taxon>Streptophyta</taxon>
        <taxon>Embryophyta</taxon>
        <taxon>Tracheophyta</taxon>
        <taxon>Spermatophyta</taxon>
        <taxon>Magnoliopsida</taxon>
        <taxon>eudicotyledons</taxon>
        <taxon>Gunneridae</taxon>
        <taxon>Pentapetalae</taxon>
        <taxon>rosids</taxon>
        <taxon>fabids</taxon>
        <taxon>Fabales</taxon>
        <taxon>Fabaceae</taxon>
        <taxon>Papilionoideae</taxon>
        <taxon>50 kb inversion clade</taxon>
        <taxon>dalbergioids sensu lato</taxon>
        <taxon>Dalbergieae</taxon>
        <taxon>Pterocarpus clade</taxon>
        <taxon>Arachis</taxon>
    </lineage>
</organism>
<dbReference type="InterPro" id="IPR025486">
    <property type="entry name" value="DUF4378"/>
</dbReference>
<keyword evidence="5" id="KW-1185">Reference proteome</keyword>
<evidence type="ECO:0000259" key="3">
    <source>
        <dbReference type="Pfam" id="PF14309"/>
    </source>
</evidence>
<dbReference type="PANTHER" id="PTHR47212">
    <property type="entry name" value="ADHESIN-LIKE PROTEIN, PUTATIVE (DUF3741)-RELATED"/>
    <property type="match status" value="1"/>
</dbReference>
<dbReference type="Gramene" id="arahy.Tifrunner.gnm2.ann2.Ah12g011300.1">
    <property type="protein sequence ID" value="arahy.Tifrunner.gnm2.ann2.Ah12g011300.1-CDS"/>
    <property type="gene ID" value="arahy.Tifrunner.gnm2.ann2.Ah12g011300"/>
</dbReference>
<feature type="compositionally biased region" description="Low complexity" evidence="1">
    <location>
        <begin position="658"/>
        <end position="669"/>
    </location>
</feature>
<evidence type="ECO:0000259" key="2">
    <source>
        <dbReference type="Pfam" id="PF12552"/>
    </source>
</evidence>
<reference evidence="4 5" key="1">
    <citation type="submission" date="2019-01" db="EMBL/GenBank/DDBJ databases">
        <title>Sequencing of cultivated peanut Arachis hypogaea provides insights into genome evolution and oil improvement.</title>
        <authorList>
            <person name="Chen X."/>
        </authorList>
    </citation>
    <scope>NUCLEOTIDE SEQUENCE [LARGE SCALE GENOMIC DNA]</scope>
    <source>
        <strain evidence="5">cv. Fuhuasheng</strain>
        <tissue evidence="4">Leaves</tissue>
    </source>
</reference>
<feature type="region of interest" description="Disordered" evidence="1">
    <location>
        <begin position="653"/>
        <end position="686"/>
    </location>
</feature>
<feature type="region of interest" description="Disordered" evidence="1">
    <location>
        <begin position="366"/>
        <end position="385"/>
    </location>
</feature>
<feature type="compositionally biased region" description="Polar residues" evidence="1">
    <location>
        <begin position="326"/>
        <end position="341"/>
    </location>
</feature>
<dbReference type="InterPro" id="IPR022212">
    <property type="entry name" value="DUF3741"/>
</dbReference>
<evidence type="ECO:0008006" key="6">
    <source>
        <dbReference type="Google" id="ProtNLM"/>
    </source>
</evidence>
<evidence type="ECO:0000313" key="4">
    <source>
        <dbReference type="EMBL" id="RYR23788.1"/>
    </source>
</evidence>
<dbReference type="OrthoDB" id="770239at2759"/>
<accession>A0A445ABN8</accession>
<protein>
    <recommendedName>
        <fullName evidence="6">DUF4378 domain-containing protein</fullName>
    </recommendedName>
</protein>
<dbReference type="Pfam" id="PF14309">
    <property type="entry name" value="DUF4378"/>
    <property type="match status" value="1"/>
</dbReference>
<evidence type="ECO:0000256" key="1">
    <source>
        <dbReference type="SAM" id="MobiDB-lite"/>
    </source>
</evidence>
<dbReference type="STRING" id="3818.A0A445ABN8"/>
<dbReference type="PANTHER" id="PTHR47212:SF15">
    <property type="entry name" value="PHOSPHATIDYLINOSITOL N-ACETYGLUCOSAMINLYTRANSFERASE SUBUNIT P-LIKE PROTEIN"/>
    <property type="match status" value="1"/>
</dbReference>
<dbReference type="AlphaFoldDB" id="A0A445ABN8"/>
<feature type="region of interest" description="Disordered" evidence="1">
    <location>
        <begin position="310"/>
        <end position="341"/>
    </location>
</feature>
<proteinExistence type="predicted"/>
<feature type="domain" description="DUF4378" evidence="3">
    <location>
        <begin position="749"/>
        <end position="897"/>
    </location>
</feature>
<dbReference type="Pfam" id="PF12552">
    <property type="entry name" value="DUF3741"/>
    <property type="match status" value="1"/>
</dbReference>